<organism evidence="5 6">
    <name type="scientific">Actinomadura geliboluensis</name>
    <dbReference type="NCBI Taxonomy" id="882440"/>
    <lineage>
        <taxon>Bacteria</taxon>
        <taxon>Bacillati</taxon>
        <taxon>Actinomycetota</taxon>
        <taxon>Actinomycetes</taxon>
        <taxon>Streptosporangiales</taxon>
        <taxon>Thermomonosporaceae</taxon>
        <taxon>Actinomadura</taxon>
    </lineage>
</organism>
<dbReference type="GO" id="GO:0016747">
    <property type="term" value="F:acyltransferase activity, transferring groups other than amino-acyl groups"/>
    <property type="evidence" value="ECO:0007669"/>
    <property type="project" value="InterPro"/>
</dbReference>
<dbReference type="SUPFAM" id="SSF55729">
    <property type="entry name" value="Acyl-CoA N-acyltransferases (Nat)"/>
    <property type="match status" value="1"/>
</dbReference>
<dbReference type="InterPro" id="IPR050832">
    <property type="entry name" value="Bact_Acetyltransf"/>
</dbReference>
<protein>
    <submittedName>
        <fullName evidence="5">GNAT family N-acetyltransferase</fullName>
    </submittedName>
</protein>
<proteinExistence type="predicted"/>
<evidence type="ECO:0000259" key="4">
    <source>
        <dbReference type="PROSITE" id="PS51186"/>
    </source>
</evidence>
<evidence type="ECO:0000313" key="5">
    <source>
        <dbReference type="EMBL" id="TMR40377.1"/>
    </source>
</evidence>
<dbReference type="Proteomes" id="UP000305238">
    <property type="component" value="Unassembled WGS sequence"/>
</dbReference>
<keyword evidence="6" id="KW-1185">Reference proteome</keyword>
<dbReference type="Pfam" id="PF00583">
    <property type="entry name" value="Acetyltransf_1"/>
    <property type="match status" value="1"/>
</dbReference>
<evidence type="ECO:0000313" key="6">
    <source>
        <dbReference type="Proteomes" id="UP000305238"/>
    </source>
</evidence>
<dbReference type="PROSITE" id="PS51186">
    <property type="entry name" value="GNAT"/>
    <property type="match status" value="1"/>
</dbReference>
<dbReference type="OrthoDB" id="3174529at2"/>
<feature type="region of interest" description="Disordered" evidence="3">
    <location>
        <begin position="131"/>
        <end position="150"/>
    </location>
</feature>
<dbReference type="InterPro" id="IPR000182">
    <property type="entry name" value="GNAT_dom"/>
</dbReference>
<name>A0A5S4H5H9_9ACTN</name>
<dbReference type="RefSeq" id="WP_138636234.1">
    <property type="nucleotide sequence ID" value="NZ_JASWDG010000178.1"/>
</dbReference>
<feature type="domain" description="N-acetyltransferase" evidence="4">
    <location>
        <begin position="142"/>
        <end position="277"/>
    </location>
</feature>
<dbReference type="EMBL" id="VCKZ01000058">
    <property type="protein sequence ID" value="TMR40377.1"/>
    <property type="molecule type" value="Genomic_DNA"/>
</dbReference>
<comment type="caution">
    <text evidence="5">The sequence shown here is derived from an EMBL/GenBank/DDBJ whole genome shotgun (WGS) entry which is preliminary data.</text>
</comment>
<keyword evidence="2" id="KW-0012">Acyltransferase</keyword>
<reference evidence="5 6" key="1">
    <citation type="submission" date="2019-05" db="EMBL/GenBank/DDBJ databases">
        <title>Draft genome sequence of Actinomadura geliboluensis A8036.</title>
        <authorList>
            <person name="Saricaoglu S."/>
            <person name="Isik K."/>
        </authorList>
    </citation>
    <scope>NUCLEOTIDE SEQUENCE [LARGE SCALE GENOMIC DNA]</scope>
    <source>
        <strain evidence="5 6">A8036</strain>
    </source>
</reference>
<dbReference type="InterPro" id="IPR016181">
    <property type="entry name" value="Acyl_CoA_acyltransferase"/>
</dbReference>
<accession>A0A5S4H5H9</accession>
<dbReference type="PANTHER" id="PTHR43877:SF1">
    <property type="entry name" value="ACETYLTRANSFERASE"/>
    <property type="match status" value="1"/>
</dbReference>
<dbReference type="PANTHER" id="PTHR43877">
    <property type="entry name" value="AMINOALKYLPHOSPHONATE N-ACETYLTRANSFERASE-RELATED-RELATED"/>
    <property type="match status" value="1"/>
</dbReference>
<evidence type="ECO:0000256" key="3">
    <source>
        <dbReference type="SAM" id="MobiDB-lite"/>
    </source>
</evidence>
<dbReference type="AlphaFoldDB" id="A0A5S4H5H9"/>
<dbReference type="Gene3D" id="3.40.630.30">
    <property type="match status" value="1"/>
</dbReference>
<gene>
    <name evidence="5" type="ORF">ETD96_11050</name>
</gene>
<evidence type="ECO:0000256" key="1">
    <source>
        <dbReference type="ARBA" id="ARBA00022679"/>
    </source>
</evidence>
<sequence>MGWTLSDDHEEFTGRAGAFLRSDPVRNTVTLTLTESMRRRNLYPHALFGWWTEGADVAGTVLWTTDRYPPLLSAMPERAARELADVLAERAPVVGAVNGTPGTAAAFAAAWTRRTGAPSRVALRQRLHRLARLEPPDPAPGGAARTGGDADRELVTDWSRAFHRDTGGHGDPNPAVLLSRLDDGLITLWEDGGRPVALAGRTATAAGVARIAPVYTPDEHRRRGYGAAVTAAATRAALDVGAEDVVLFTDLANPTSNGVYRRIGYRPVEDRVVLSFT</sequence>
<keyword evidence="1 5" id="KW-0808">Transferase</keyword>
<evidence type="ECO:0000256" key="2">
    <source>
        <dbReference type="ARBA" id="ARBA00023315"/>
    </source>
</evidence>